<dbReference type="EMBL" id="CAJPDT010000187">
    <property type="protein sequence ID" value="CAF9942449.1"/>
    <property type="molecule type" value="Genomic_DNA"/>
</dbReference>
<feature type="compositionally biased region" description="Polar residues" evidence="1">
    <location>
        <begin position="15"/>
        <end position="29"/>
    </location>
</feature>
<protein>
    <submittedName>
        <fullName evidence="2">Uncharacterized protein</fullName>
    </submittedName>
</protein>
<dbReference type="PANTHER" id="PTHR42085:SF1">
    <property type="entry name" value="F-BOX DOMAIN-CONTAINING PROTEIN"/>
    <property type="match status" value="1"/>
</dbReference>
<name>A0A8H3J8I4_9LECA</name>
<dbReference type="Proteomes" id="UP000664534">
    <property type="component" value="Unassembled WGS sequence"/>
</dbReference>
<dbReference type="PANTHER" id="PTHR42085">
    <property type="entry name" value="F-BOX DOMAIN-CONTAINING PROTEIN"/>
    <property type="match status" value="1"/>
</dbReference>
<keyword evidence="3" id="KW-1185">Reference proteome</keyword>
<organism evidence="2 3">
    <name type="scientific">Imshaugia aleurites</name>
    <dbReference type="NCBI Taxonomy" id="172621"/>
    <lineage>
        <taxon>Eukaryota</taxon>
        <taxon>Fungi</taxon>
        <taxon>Dikarya</taxon>
        <taxon>Ascomycota</taxon>
        <taxon>Pezizomycotina</taxon>
        <taxon>Lecanoromycetes</taxon>
        <taxon>OSLEUM clade</taxon>
        <taxon>Lecanoromycetidae</taxon>
        <taxon>Lecanorales</taxon>
        <taxon>Lecanorineae</taxon>
        <taxon>Parmeliaceae</taxon>
        <taxon>Imshaugia</taxon>
    </lineage>
</organism>
<evidence type="ECO:0000313" key="3">
    <source>
        <dbReference type="Proteomes" id="UP000664534"/>
    </source>
</evidence>
<dbReference type="OrthoDB" id="2951834at2759"/>
<reference evidence="2" key="1">
    <citation type="submission" date="2021-03" db="EMBL/GenBank/DDBJ databases">
        <authorList>
            <person name="Tagirdzhanova G."/>
        </authorList>
    </citation>
    <scope>NUCLEOTIDE SEQUENCE</scope>
</reference>
<feature type="region of interest" description="Disordered" evidence="1">
    <location>
        <begin position="1"/>
        <end position="29"/>
    </location>
</feature>
<gene>
    <name evidence="2" type="ORF">IMSHALPRED_003686</name>
</gene>
<comment type="caution">
    <text evidence="2">The sequence shown here is derived from an EMBL/GenBank/DDBJ whole genome shotgun (WGS) entry which is preliminary data.</text>
</comment>
<dbReference type="InterPro" id="IPR038883">
    <property type="entry name" value="AN11006-like"/>
</dbReference>
<dbReference type="AlphaFoldDB" id="A0A8H3J8I4"/>
<accession>A0A8H3J8I4</accession>
<evidence type="ECO:0000256" key="1">
    <source>
        <dbReference type="SAM" id="MobiDB-lite"/>
    </source>
</evidence>
<sequence length="328" mass="37002">MEKGYDPQPPLQSGMPDSSKISIDSATPNSTLDLRMGRVISGATGNQNHLPANLAFDQNDEASKPASPFLKLPGELRIRIYRYLLHAHGNICIGIRFADPLKVSKTMSTRYFPDTDRVRCSAFYGRMSTYGIKAIGIYPAILSVNRQTYLEASKIIYSENHFDFGSSIEAGRISNATVIPFLEDLSEGSRHLIKQIEYSYILTDCSWYHYDPTDFVPIDQVFKETCDYLSQNLRLECVRVSCFALDLAPIGGYPSNFDKQSWVQHLIPLVKNLDSFRINLSPEDAGPLNDFLCTAQTYLESKMDKASKRVRQTRTMEESVYELAASEE</sequence>
<proteinExistence type="predicted"/>
<evidence type="ECO:0000313" key="2">
    <source>
        <dbReference type="EMBL" id="CAF9942449.1"/>
    </source>
</evidence>